<keyword evidence="1" id="KW-0479">Metal-binding</keyword>
<feature type="compositionally biased region" description="Basic and acidic residues" evidence="4">
    <location>
        <begin position="215"/>
        <end position="232"/>
    </location>
</feature>
<name>A0A7J6Q6W6_PEROL</name>
<keyword evidence="2" id="KW-0863">Zinc-finger</keyword>
<comment type="caution">
    <text evidence="6">The sequence shown here is derived from an EMBL/GenBank/DDBJ whole genome shotgun (WGS) entry which is preliminary data.</text>
</comment>
<feature type="region of interest" description="Disordered" evidence="4">
    <location>
        <begin position="211"/>
        <end position="292"/>
    </location>
</feature>
<sequence length="292" mass="30484">MSTGTNEQQHVDPSTKGDDGGGGATKENEDTPDKLMPPSHPYSLRPQILKTKQPDDVKEDGPSSSSRGRTGSAASSIDSAAATIGSAEQERIGAEATLTGDTSGGRRRARSRSRISSNGGDLAASAGDAEVRGKSADKTPKRRRAGSGRRSAGGVPAVLGVGPAVADVYWVQCSSPSCEKWRIVTKEIFDKFNGNPELPVLCAQLGSACSEPDDAEKYKAPDEQQERERAAKDLPPISSQPSPIPAVPDAAADSQAKQQEEQGGETKAETTPPQASMGSEPIEHPLVDKATV</sequence>
<dbReference type="GO" id="GO:0008270">
    <property type="term" value="F:zinc ion binding"/>
    <property type="evidence" value="ECO:0007669"/>
    <property type="project" value="UniProtKB-KW"/>
</dbReference>
<proteinExistence type="predicted"/>
<evidence type="ECO:0000256" key="4">
    <source>
        <dbReference type="SAM" id="MobiDB-lite"/>
    </source>
</evidence>
<protein>
    <recommendedName>
        <fullName evidence="5">CW-type domain-containing protein</fullName>
    </recommendedName>
</protein>
<feature type="compositionally biased region" description="Basic and acidic residues" evidence="4">
    <location>
        <begin position="258"/>
        <end position="268"/>
    </location>
</feature>
<accession>A0A7J6Q6W6</accession>
<evidence type="ECO:0000256" key="2">
    <source>
        <dbReference type="ARBA" id="ARBA00022771"/>
    </source>
</evidence>
<evidence type="ECO:0000313" key="7">
    <source>
        <dbReference type="Proteomes" id="UP000574390"/>
    </source>
</evidence>
<feature type="compositionally biased region" description="Basic and acidic residues" evidence="4">
    <location>
        <begin position="129"/>
        <end position="139"/>
    </location>
</feature>
<evidence type="ECO:0000256" key="3">
    <source>
        <dbReference type="ARBA" id="ARBA00022833"/>
    </source>
</evidence>
<feature type="compositionally biased region" description="Basic and acidic residues" evidence="4">
    <location>
        <begin position="281"/>
        <end position="292"/>
    </location>
</feature>
<dbReference type="Gene3D" id="3.30.40.100">
    <property type="match status" value="1"/>
</dbReference>
<dbReference type="PROSITE" id="PS51050">
    <property type="entry name" value="ZF_CW"/>
    <property type="match status" value="1"/>
</dbReference>
<feature type="domain" description="CW-type" evidence="5">
    <location>
        <begin position="164"/>
        <end position="217"/>
    </location>
</feature>
<gene>
    <name evidence="6" type="ORF">FOZ62_023029</name>
</gene>
<dbReference type="Proteomes" id="UP000574390">
    <property type="component" value="Unassembled WGS sequence"/>
</dbReference>
<feature type="compositionally biased region" description="Basic and acidic residues" evidence="4">
    <location>
        <begin position="9"/>
        <end position="19"/>
    </location>
</feature>
<dbReference type="InterPro" id="IPR011124">
    <property type="entry name" value="Znf_CW"/>
</dbReference>
<keyword evidence="3" id="KW-0862">Zinc</keyword>
<dbReference type="AlphaFoldDB" id="A0A7J6Q6W6"/>
<feature type="compositionally biased region" description="Low complexity" evidence="4">
    <location>
        <begin position="148"/>
        <end position="157"/>
    </location>
</feature>
<feature type="compositionally biased region" description="Basic and acidic residues" evidence="4">
    <location>
        <begin position="52"/>
        <end position="61"/>
    </location>
</feature>
<organism evidence="6 7">
    <name type="scientific">Perkinsus olseni</name>
    <name type="common">Perkinsus atlanticus</name>
    <dbReference type="NCBI Taxonomy" id="32597"/>
    <lineage>
        <taxon>Eukaryota</taxon>
        <taxon>Sar</taxon>
        <taxon>Alveolata</taxon>
        <taxon>Perkinsozoa</taxon>
        <taxon>Perkinsea</taxon>
        <taxon>Perkinsida</taxon>
        <taxon>Perkinsidae</taxon>
        <taxon>Perkinsus</taxon>
    </lineage>
</organism>
<feature type="compositionally biased region" description="Low complexity" evidence="4">
    <location>
        <begin position="63"/>
        <end position="87"/>
    </location>
</feature>
<evidence type="ECO:0000313" key="6">
    <source>
        <dbReference type="EMBL" id="KAF4703997.1"/>
    </source>
</evidence>
<dbReference type="EMBL" id="JABANM010031786">
    <property type="protein sequence ID" value="KAF4703997.1"/>
    <property type="molecule type" value="Genomic_DNA"/>
</dbReference>
<evidence type="ECO:0000259" key="5">
    <source>
        <dbReference type="PROSITE" id="PS51050"/>
    </source>
</evidence>
<reference evidence="6 7" key="1">
    <citation type="submission" date="2020-04" db="EMBL/GenBank/DDBJ databases">
        <title>Perkinsus olseni comparative genomics.</title>
        <authorList>
            <person name="Bogema D.R."/>
        </authorList>
    </citation>
    <scope>NUCLEOTIDE SEQUENCE [LARGE SCALE GENOMIC DNA]</scope>
    <source>
        <strain evidence="6">ATCC PRA-205</strain>
    </source>
</reference>
<evidence type="ECO:0000256" key="1">
    <source>
        <dbReference type="ARBA" id="ARBA00022723"/>
    </source>
</evidence>
<feature type="region of interest" description="Disordered" evidence="4">
    <location>
        <begin position="1"/>
        <end position="157"/>
    </location>
</feature>
<dbReference type="Pfam" id="PF07496">
    <property type="entry name" value="zf-CW"/>
    <property type="match status" value="1"/>
</dbReference>